<organism evidence="1 2">
    <name type="scientific">Candidatus Beckwithbacteria bacterium CG23_combo_of_CG06-09_8_20_14_all_47_9</name>
    <dbReference type="NCBI Taxonomy" id="1974498"/>
    <lineage>
        <taxon>Bacteria</taxon>
        <taxon>Candidatus Beckwithiibacteriota</taxon>
    </lineage>
</organism>
<name>A0A2H0B3P8_9BACT</name>
<gene>
    <name evidence="1" type="ORF">COX09_02535</name>
</gene>
<dbReference type="Proteomes" id="UP000231081">
    <property type="component" value="Unassembled WGS sequence"/>
</dbReference>
<evidence type="ECO:0000313" key="1">
    <source>
        <dbReference type="EMBL" id="PIP52264.1"/>
    </source>
</evidence>
<protein>
    <submittedName>
        <fullName evidence="1">Uncharacterized protein</fullName>
    </submittedName>
</protein>
<proteinExistence type="predicted"/>
<sequence length="95" mass="11389">MEKTKAERLLEFLRQKEKEIPDEFNLQEFFKLAKTVKIEDKDIFVDKFARALVLMTFGVEHENLNFAKDKFYDRVGRFCRQGIKVAVIINKHHEK</sequence>
<evidence type="ECO:0000313" key="2">
    <source>
        <dbReference type="Proteomes" id="UP000231081"/>
    </source>
</evidence>
<dbReference type="EMBL" id="PCSQ01000067">
    <property type="protein sequence ID" value="PIP52264.1"/>
    <property type="molecule type" value="Genomic_DNA"/>
</dbReference>
<reference evidence="1 2" key="1">
    <citation type="submission" date="2017-09" db="EMBL/GenBank/DDBJ databases">
        <title>Depth-based differentiation of microbial function through sediment-hosted aquifers and enrichment of novel symbionts in the deep terrestrial subsurface.</title>
        <authorList>
            <person name="Probst A.J."/>
            <person name="Ladd B."/>
            <person name="Jarett J.K."/>
            <person name="Geller-Mcgrath D.E."/>
            <person name="Sieber C.M."/>
            <person name="Emerson J.B."/>
            <person name="Anantharaman K."/>
            <person name="Thomas B.C."/>
            <person name="Malmstrom R."/>
            <person name="Stieglmeier M."/>
            <person name="Klingl A."/>
            <person name="Woyke T."/>
            <person name="Ryan C.M."/>
            <person name="Banfield J.F."/>
        </authorList>
    </citation>
    <scope>NUCLEOTIDE SEQUENCE [LARGE SCALE GENOMIC DNA]</scope>
    <source>
        <strain evidence="1">CG23_combo_of_CG06-09_8_20_14_all_47_9</strain>
    </source>
</reference>
<dbReference type="AlphaFoldDB" id="A0A2H0B3P8"/>
<comment type="caution">
    <text evidence="1">The sequence shown here is derived from an EMBL/GenBank/DDBJ whole genome shotgun (WGS) entry which is preliminary data.</text>
</comment>
<accession>A0A2H0B3P8</accession>